<protein>
    <submittedName>
        <fullName evidence="2">Uncharacterized protein</fullName>
    </submittedName>
</protein>
<sequence>MAMQITDFLKLTLDEISTLAPVRMDESTPVQPIAIDAETNTSTAEQTLTNIPEESTVNQSLMASIGHNSHRVPLPMFPEHHSMDYPDALKEEIQCIFTATTDTSFGGPS</sequence>
<dbReference type="Proteomes" id="UP000887565">
    <property type="component" value="Unplaced"/>
</dbReference>
<name>A0A915JK79_ROMCU</name>
<evidence type="ECO:0000313" key="2">
    <source>
        <dbReference type="WBParaSite" id="nRc.2.0.1.t26451-RA"/>
    </source>
</evidence>
<organism evidence="1 2">
    <name type="scientific">Romanomermis culicivorax</name>
    <name type="common">Nematode worm</name>
    <dbReference type="NCBI Taxonomy" id="13658"/>
    <lineage>
        <taxon>Eukaryota</taxon>
        <taxon>Metazoa</taxon>
        <taxon>Ecdysozoa</taxon>
        <taxon>Nematoda</taxon>
        <taxon>Enoplea</taxon>
        <taxon>Dorylaimia</taxon>
        <taxon>Mermithida</taxon>
        <taxon>Mermithoidea</taxon>
        <taxon>Mermithidae</taxon>
        <taxon>Romanomermis</taxon>
    </lineage>
</organism>
<dbReference type="AlphaFoldDB" id="A0A915JK79"/>
<proteinExistence type="predicted"/>
<accession>A0A915JK79</accession>
<evidence type="ECO:0000313" key="1">
    <source>
        <dbReference type="Proteomes" id="UP000887565"/>
    </source>
</evidence>
<reference evidence="2" key="1">
    <citation type="submission" date="2022-11" db="UniProtKB">
        <authorList>
            <consortium name="WormBaseParasite"/>
        </authorList>
    </citation>
    <scope>IDENTIFICATION</scope>
</reference>
<keyword evidence="1" id="KW-1185">Reference proteome</keyword>
<dbReference type="WBParaSite" id="nRc.2.0.1.t26451-RA">
    <property type="protein sequence ID" value="nRc.2.0.1.t26451-RA"/>
    <property type="gene ID" value="nRc.2.0.1.g26451"/>
</dbReference>